<dbReference type="RefSeq" id="WP_146836687.1">
    <property type="nucleotide sequence ID" value="NZ_CP042476.1"/>
</dbReference>
<dbReference type="Proteomes" id="UP000321954">
    <property type="component" value="Chromosome"/>
</dbReference>
<keyword evidence="2" id="KW-1185">Reference proteome</keyword>
<dbReference type="SUPFAM" id="SSF158446">
    <property type="entry name" value="IVS-encoded protein-like"/>
    <property type="match status" value="1"/>
</dbReference>
<protein>
    <submittedName>
        <fullName evidence="1">Four helix bundle protein</fullName>
    </submittedName>
</protein>
<dbReference type="PANTHER" id="PTHR38471">
    <property type="entry name" value="FOUR HELIX BUNDLE PROTEIN"/>
    <property type="match status" value="1"/>
</dbReference>
<dbReference type="AlphaFoldDB" id="A0A5B8YRN1"/>
<dbReference type="InterPro" id="IPR036583">
    <property type="entry name" value="23S_rRNA_IVS_sf"/>
</dbReference>
<dbReference type="InterPro" id="IPR012657">
    <property type="entry name" value="23S_rRNA-intervening_sequence"/>
</dbReference>
<proteinExistence type="predicted"/>
<gene>
    <name evidence="1" type="ORF">FK178_14215</name>
</gene>
<dbReference type="Pfam" id="PF05635">
    <property type="entry name" value="23S_rRNA_IVP"/>
    <property type="match status" value="1"/>
</dbReference>
<evidence type="ECO:0000313" key="2">
    <source>
        <dbReference type="Proteomes" id="UP000321954"/>
    </source>
</evidence>
<dbReference type="PANTHER" id="PTHR38471:SF2">
    <property type="entry name" value="FOUR HELIX BUNDLE PROTEIN"/>
    <property type="match status" value="1"/>
</dbReference>
<dbReference type="Gene3D" id="1.20.1440.60">
    <property type="entry name" value="23S rRNA-intervening sequence"/>
    <property type="match status" value="1"/>
</dbReference>
<sequence length="121" mass="13627">MKDAKSNPLAQKSYSFALQIVLICKSLMNEKKEFILSKQLLRSGTSIGANIAEANGAISTSDFSAKISIAYKESLETKYWLSMLKDAEYISHEDIERLHPLADELSRILFSILKSTRLKKI</sequence>
<organism evidence="1 2">
    <name type="scientific">Antarcticibacterium arcticum</name>
    <dbReference type="NCBI Taxonomy" id="2585771"/>
    <lineage>
        <taxon>Bacteria</taxon>
        <taxon>Pseudomonadati</taxon>
        <taxon>Bacteroidota</taxon>
        <taxon>Flavobacteriia</taxon>
        <taxon>Flavobacteriales</taxon>
        <taxon>Flavobacteriaceae</taxon>
        <taxon>Antarcticibacterium</taxon>
    </lineage>
</organism>
<dbReference type="OrthoDB" id="285993at2"/>
<dbReference type="EMBL" id="CP042476">
    <property type="protein sequence ID" value="QED38799.1"/>
    <property type="molecule type" value="Genomic_DNA"/>
</dbReference>
<dbReference type="NCBIfam" id="TIGR02436">
    <property type="entry name" value="four helix bundle protein"/>
    <property type="match status" value="1"/>
</dbReference>
<accession>A0A5B8YRN1</accession>
<name>A0A5B8YRN1_9FLAO</name>
<dbReference type="PIRSF" id="PIRSF035652">
    <property type="entry name" value="CHP02436"/>
    <property type="match status" value="1"/>
</dbReference>
<evidence type="ECO:0000313" key="1">
    <source>
        <dbReference type="EMBL" id="QED38799.1"/>
    </source>
</evidence>
<dbReference type="KEGG" id="anp:FK178_14215"/>
<reference evidence="1 2" key="1">
    <citation type="submission" date="2019-08" db="EMBL/GenBank/DDBJ databases">
        <title>Antarcticibacterium arcticum sp. nov., a bacterium isolated from marine sediment of the Canadian Beaufort Sea.</title>
        <authorList>
            <person name="Lee Y.M."/>
            <person name="Baek K."/>
            <person name="Lee D.-H."/>
            <person name="Shin S.C."/>
            <person name="Jin Y.K."/>
            <person name="Park Y."/>
        </authorList>
    </citation>
    <scope>NUCLEOTIDE SEQUENCE [LARGE SCALE GENOMIC DNA]</scope>
    <source>
        <strain evidence="1 2">PAMC 28998</strain>
    </source>
</reference>